<keyword evidence="3" id="KW-0963">Cytoplasm</keyword>
<dbReference type="EMBL" id="HBIJ01002409">
    <property type="protein sequence ID" value="CAE0360921.1"/>
    <property type="molecule type" value="Transcribed_RNA"/>
</dbReference>
<dbReference type="GO" id="GO:0050821">
    <property type="term" value="P:protein stabilization"/>
    <property type="evidence" value="ECO:0007669"/>
    <property type="project" value="TreeGrafter"/>
</dbReference>
<dbReference type="SUPFAM" id="SSF101391">
    <property type="entry name" value="Hsp90 co-chaperone CDC37"/>
    <property type="match status" value="1"/>
</dbReference>
<evidence type="ECO:0000256" key="5">
    <source>
        <dbReference type="ARBA" id="ARBA00031396"/>
    </source>
</evidence>
<evidence type="ECO:0000259" key="10">
    <source>
        <dbReference type="SMART" id="SM01071"/>
    </source>
</evidence>
<dbReference type="Gene3D" id="6.10.140.250">
    <property type="match status" value="1"/>
</dbReference>
<feature type="coiled-coil region" evidence="6">
    <location>
        <begin position="58"/>
        <end position="107"/>
    </location>
</feature>
<dbReference type="InterPro" id="IPR013874">
    <property type="entry name" value="Cdc37_Hsp90-bd"/>
</dbReference>
<sequence length="424" mass="48078">MSHKPFDYSKWDNIEISDDEEDCHPNIDKSSWFRMKHRSRVEREDLEEQEKISMRKENEQNSKRIKEIEALLAEIERGGEAAEYEDSEALESEKAELALKIQERLEKIAYMEENRKWNIDNICHTASDKTIISNTKSSDPSELREGSLLSGGNNNTSSSLGGKQSSYKKKNFGPESEKDAVLSYAKFVEHHEAEMDEFLACIDLDDAKKLLHQNGGILLHEHAQSYALLSCLEDEMNGFHEKMKRAAQNSQLLAHITELAVSMNRHPRDVVLPFFHRIQDSNYLSGFQDAVQGFITRIQKRAIDKRKEMDAEAKVNGDKDKLINEDGVQVELSKEERLGPGGLDPVEVFESLPKAMQDAFESKDTGKLQAALESMPLEDAKYHMKRCEDSGLWVSNSSAQDDAPQEEDNVTTDDHPPTPPAPPS</sequence>
<dbReference type="Gene3D" id="1.20.58.610">
    <property type="entry name" value="Cdc37, Hsp90 binding domain"/>
    <property type="match status" value="1"/>
</dbReference>
<evidence type="ECO:0000259" key="8">
    <source>
        <dbReference type="SMART" id="SM01069"/>
    </source>
</evidence>
<evidence type="ECO:0000259" key="9">
    <source>
        <dbReference type="SMART" id="SM01070"/>
    </source>
</evidence>
<keyword evidence="4" id="KW-0143">Chaperone</keyword>
<evidence type="ECO:0000256" key="3">
    <source>
        <dbReference type="ARBA" id="ARBA00022490"/>
    </source>
</evidence>
<accession>A0A7S3NDY3</accession>
<feature type="domain" description="Cdc37 Hsp90 binding" evidence="9">
    <location>
        <begin position="157"/>
        <end position="316"/>
    </location>
</feature>
<keyword evidence="6" id="KW-0175">Coiled coil</keyword>
<comment type="similarity">
    <text evidence="2">Belongs to the CDC37 family.</text>
</comment>
<dbReference type="SMART" id="SM01071">
    <property type="entry name" value="CDC37_N"/>
    <property type="match status" value="1"/>
</dbReference>
<dbReference type="AlphaFoldDB" id="A0A7S3NDY3"/>
<evidence type="ECO:0000256" key="2">
    <source>
        <dbReference type="ARBA" id="ARBA00006222"/>
    </source>
</evidence>
<dbReference type="SMART" id="SM01069">
    <property type="entry name" value="CDC37_C"/>
    <property type="match status" value="1"/>
</dbReference>
<evidence type="ECO:0000256" key="1">
    <source>
        <dbReference type="ARBA" id="ARBA00004496"/>
    </source>
</evidence>
<feature type="compositionally biased region" description="Low complexity" evidence="7">
    <location>
        <begin position="146"/>
        <end position="162"/>
    </location>
</feature>
<feature type="domain" description="Cdc37 N-terminal" evidence="10">
    <location>
        <begin position="5"/>
        <end position="130"/>
    </location>
</feature>
<dbReference type="SMART" id="SM01070">
    <property type="entry name" value="CDC37_M"/>
    <property type="match status" value="1"/>
</dbReference>
<evidence type="ECO:0000256" key="6">
    <source>
        <dbReference type="SAM" id="Coils"/>
    </source>
</evidence>
<evidence type="ECO:0000256" key="7">
    <source>
        <dbReference type="SAM" id="MobiDB-lite"/>
    </source>
</evidence>
<evidence type="ECO:0000256" key="4">
    <source>
        <dbReference type="ARBA" id="ARBA00023186"/>
    </source>
</evidence>
<feature type="region of interest" description="Disordered" evidence="7">
    <location>
        <begin position="393"/>
        <end position="424"/>
    </location>
</feature>
<dbReference type="Pfam" id="PF08564">
    <property type="entry name" value="CDC37_C"/>
    <property type="match status" value="1"/>
</dbReference>
<protein>
    <recommendedName>
        <fullName evidence="5">Hsp90 chaperone protein kinase-targeting subunit</fullName>
    </recommendedName>
</protein>
<dbReference type="Pfam" id="PF03234">
    <property type="entry name" value="CDC37_N"/>
    <property type="match status" value="1"/>
</dbReference>
<dbReference type="InterPro" id="IPR013873">
    <property type="entry name" value="Cdc37_C"/>
</dbReference>
<reference evidence="11" key="1">
    <citation type="submission" date="2021-01" db="EMBL/GenBank/DDBJ databases">
        <authorList>
            <person name="Corre E."/>
            <person name="Pelletier E."/>
            <person name="Niang G."/>
            <person name="Scheremetjew M."/>
            <person name="Finn R."/>
            <person name="Kale V."/>
            <person name="Holt S."/>
            <person name="Cochrane G."/>
            <person name="Meng A."/>
            <person name="Brown T."/>
            <person name="Cohen L."/>
        </authorList>
    </citation>
    <scope>NUCLEOTIDE SEQUENCE</scope>
    <source>
        <strain evidence="11">CCMP1510</strain>
    </source>
</reference>
<dbReference type="PANTHER" id="PTHR12800">
    <property type="entry name" value="CDC37-RELATED"/>
    <property type="match status" value="1"/>
</dbReference>
<dbReference type="GO" id="GO:0019901">
    <property type="term" value="F:protein kinase binding"/>
    <property type="evidence" value="ECO:0007669"/>
    <property type="project" value="InterPro"/>
</dbReference>
<proteinExistence type="inferred from homology"/>
<dbReference type="GO" id="GO:0051087">
    <property type="term" value="F:protein-folding chaperone binding"/>
    <property type="evidence" value="ECO:0007669"/>
    <property type="project" value="TreeGrafter"/>
</dbReference>
<dbReference type="InterPro" id="IPR013855">
    <property type="entry name" value="Cdc37_N_dom"/>
</dbReference>
<evidence type="ECO:0000313" key="11">
    <source>
        <dbReference type="EMBL" id="CAE0360921.1"/>
    </source>
</evidence>
<dbReference type="GO" id="GO:0006457">
    <property type="term" value="P:protein folding"/>
    <property type="evidence" value="ECO:0007669"/>
    <property type="project" value="TreeGrafter"/>
</dbReference>
<dbReference type="InterPro" id="IPR004918">
    <property type="entry name" value="Cdc37"/>
</dbReference>
<dbReference type="PANTHER" id="PTHR12800:SF4">
    <property type="entry name" value="HSP90 CO-CHAPERONE CDC37"/>
    <property type="match status" value="1"/>
</dbReference>
<comment type="subcellular location">
    <subcellularLocation>
        <location evidence="1">Cytoplasm</location>
    </subcellularLocation>
</comment>
<dbReference type="Pfam" id="PF08565">
    <property type="entry name" value="CDC37_M"/>
    <property type="match status" value="1"/>
</dbReference>
<organism evidence="11">
    <name type="scientific">Aureoumbra lagunensis</name>
    <dbReference type="NCBI Taxonomy" id="44058"/>
    <lineage>
        <taxon>Eukaryota</taxon>
        <taxon>Sar</taxon>
        <taxon>Stramenopiles</taxon>
        <taxon>Ochrophyta</taxon>
        <taxon>Pelagophyceae</taxon>
        <taxon>Pelagomonadales</taxon>
        <taxon>Aureoumbra</taxon>
    </lineage>
</organism>
<dbReference type="GO" id="GO:0005737">
    <property type="term" value="C:cytoplasm"/>
    <property type="evidence" value="ECO:0007669"/>
    <property type="project" value="UniProtKB-SubCell"/>
</dbReference>
<dbReference type="GO" id="GO:0051082">
    <property type="term" value="F:unfolded protein binding"/>
    <property type="evidence" value="ECO:0007669"/>
    <property type="project" value="TreeGrafter"/>
</dbReference>
<dbReference type="GO" id="GO:0031072">
    <property type="term" value="F:heat shock protein binding"/>
    <property type="evidence" value="ECO:0007669"/>
    <property type="project" value="TreeGrafter"/>
</dbReference>
<dbReference type="InterPro" id="IPR038189">
    <property type="entry name" value="Cdc37_Hsp90-bd_sf"/>
</dbReference>
<gene>
    <name evidence="11" type="ORF">ALAG00032_LOCUS1653</name>
</gene>
<name>A0A7S3NDY3_9STRA</name>
<feature type="region of interest" description="Disordered" evidence="7">
    <location>
        <begin position="132"/>
        <end position="173"/>
    </location>
</feature>
<feature type="domain" description="Cdc37 C-terminal" evidence="8">
    <location>
        <begin position="337"/>
        <end position="421"/>
    </location>
</feature>